<organism evidence="3 4">
    <name type="scientific">Neoroseomonas soli</name>
    <dbReference type="NCBI Taxonomy" id="1081025"/>
    <lineage>
        <taxon>Bacteria</taxon>
        <taxon>Pseudomonadati</taxon>
        <taxon>Pseudomonadota</taxon>
        <taxon>Alphaproteobacteria</taxon>
        <taxon>Acetobacterales</taxon>
        <taxon>Acetobacteraceae</taxon>
        <taxon>Neoroseomonas</taxon>
    </lineage>
</organism>
<dbReference type="Proteomes" id="UP001138751">
    <property type="component" value="Unassembled WGS sequence"/>
</dbReference>
<keyword evidence="1" id="KW-0175">Coiled coil</keyword>
<reference evidence="3" key="1">
    <citation type="submission" date="2020-01" db="EMBL/GenBank/DDBJ databases">
        <authorList>
            <person name="Rat A."/>
        </authorList>
    </citation>
    <scope>NUCLEOTIDE SEQUENCE</scope>
    <source>
        <strain evidence="3">LMG 31231</strain>
    </source>
</reference>
<dbReference type="AlphaFoldDB" id="A0A9X9WVI4"/>
<reference evidence="3" key="2">
    <citation type="journal article" date="2021" name="Syst. Appl. Microbiol.">
        <title>Roseomonas hellenica sp. nov., isolated from roots of wild-growing Alkanna tinctoria.</title>
        <authorList>
            <person name="Rat A."/>
            <person name="Naranjo H.D."/>
            <person name="Lebbe L."/>
            <person name="Cnockaert M."/>
            <person name="Krigas N."/>
            <person name="Grigoriadou K."/>
            <person name="Maloupa E."/>
            <person name="Willems A."/>
        </authorList>
    </citation>
    <scope>NUCLEOTIDE SEQUENCE</scope>
    <source>
        <strain evidence="3">LMG 31231</strain>
    </source>
</reference>
<gene>
    <name evidence="3" type="ORF">GXW76_08250</name>
</gene>
<name>A0A9X9WVI4_9PROT</name>
<proteinExistence type="predicted"/>
<feature type="region of interest" description="Disordered" evidence="2">
    <location>
        <begin position="37"/>
        <end position="60"/>
    </location>
</feature>
<evidence type="ECO:0000256" key="2">
    <source>
        <dbReference type="SAM" id="MobiDB-lite"/>
    </source>
</evidence>
<comment type="caution">
    <text evidence="3">The sequence shown here is derived from an EMBL/GenBank/DDBJ whole genome shotgun (WGS) entry which is preliminary data.</text>
</comment>
<evidence type="ECO:0000313" key="4">
    <source>
        <dbReference type="Proteomes" id="UP001138751"/>
    </source>
</evidence>
<evidence type="ECO:0000313" key="3">
    <source>
        <dbReference type="EMBL" id="MBR0671163.1"/>
    </source>
</evidence>
<dbReference type="EMBL" id="JAAEDM010000015">
    <property type="protein sequence ID" value="MBR0671163.1"/>
    <property type="molecule type" value="Genomic_DNA"/>
</dbReference>
<sequence length="257" mass="28520">MRFVMAPMMPPAARRCDRGMEAERIPSPRFRAYGRAVSQHAAAPRDHAEAAPPRRMRAGADGPVNFGKDALRLFDQADQLAAMIHQRKRRDFQSWLLIGKALASAKAQLAAHHGTSLTHLGRPWTVWLDRRPGLRAISESDRSSACWLWANHEDVIAWRDALPEATREKLVHPATNRQAWNRHVRMLVASPLAKPPQPKPDLRCHVTRLEKIVVDLSSRHAALEGEVAALRETVRSLEAVAVGAMKPKGNGVAARAA</sequence>
<keyword evidence="4" id="KW-1185">Reference proteome</keyword>
<dbReference type="RefSeq" id="WP_211861533.1">
    <property type="nucleotide sequence ID" value="NZ_JAAEDM010000015.1"/>
</dbReference>
<protein>
    <submittedName>
        <fullName evidence="3">Uncharacterized protein</fullName>
    </submittedName>
</protein>
<accession>A0A9X9WVI4</accession>
<evidence type="ECO:0000256" key="1">
    <source>
        <dbReference type="SAM" id="Coils"/>
    </source>
</evidence>
<feature type="coiled-coil region" evidence="1">
    <location>
        <begin position="213"/>
        <end position="240"/>
    </location>
</feature>